<protein>
    <submittedName>
        <fullName evidence="2">Uncharacterized protein</fullName>
    </submittedName>
</protein>
<dbReference type="EMBL" id="PQVI01000003">
    <property type="protein sequence ID" value="POY43190.1"/>
    <property type="molecule type" value="Genomic_DNA"/>
</dbReference>
<organism evidence="2 3">
    <name type="scientific">Avibacterium endocarditidis</name>
    <dbReference type="NCBI Taxonomy" id="380674"/>
    <lineage>
        <taxon>Bacteria</taxon>
        <taxon>Pseudomonadati</taxon>
        <taxon>Pseudomonadota</taxon>
        <taxon>Gammaproteobacteria</taxon>
        <taxon>Pasteurellales</taxon>
        <taxon>Pasteurellaceae</taxon>
        <taxon>Avibacterium</taxon>
    </lineage>
</organism>
<keyword evidence="1" id="KW-1133">Transmembrane helix</keyword>
<keyword evidence="3" id="KW-1185">Reference proteome</keyword>
<proteinExistence type="predicted"/>
<feature type="transmembrane region" description="Helical" evidence="1">
    <location>
        <begin position="145"/>
        <end position="167"/>
    </location>
</feature>
<gene>
    <name evidence="2" type="ORF">C3Z13_00475</name>
</gene>
<evidence type="ECO:0000313" key="2">
    <source>
        <dbReference type="EMBL" id="POY43190.1"/>
    </source>
</evidence>
<evidence type="ECO:0000256" key="1">
    <source>
        <dbReference type="SAM" id="Phobius"/>
    </source>
</evidence>
<keyword evidence="1" id="KW-0472">Membrane</keyword>
<dbReference type="Proteomes" id="UP000237229">
    <property type="component" value="Unassembled WGS sequence"/>
</dbReference>
<accession>A0ABX4ZVH5</accession>
<keyword evidence="1" id="KW-0812">Transmembrane</keyword>
<feature type="transmembrane region" description="Helical" evidence="1">
    <location>
        <begin position="6"/>
        <end position="24"/>
    </location>
</feature>
<sequence>MTYDKFFVIWAYLILFIIVYVISLSEKRKNNAFYVKAKSLLDKNKLTLYSITALSNQIKIKRFQVVNQLTKLYLDELENDDDNAKRVEDLLKDYQKEFNFSELPSYIMDKINLLKTNDNAENIRQLAEIINTLFISEKRYKLGSLLLAIFGIILSIISILPVFPTVINYLNEIIK</sequence>
<name>A0ABX4ZVH5_9PAST</name>
<reference evidence="2 3" key="1">
    <citation type="submission" date="2018-02" db="EMBL/GenBank/DDBJ databases">
        <title>Classification genera of Pasteurellaceae by whole genome sequence comparison.</title>
        <authorList>
            <person name="Christensen H."/>
        </authorList>
    </citation>
    <scope>NUCLEOTIDE SEQUENCE [LARGE SCALE GENOMIC DNA]</scope>
    <source>
        <strain evidence="2 3">20186H4H1</strain>
    </source>
</reference>
<dbReference type="RefSeq" id="WP_103854646.1">
    <property type="nucleotide sequence ID" value="NZ_CBCSDH010000005.1"/>
</dbReference>
<evidence type="ECO:0000313" key="3">
    <source>
        <dbReference type="Proteomes" id="UP000237229"/>
    </source>
</evidence>
<comment type="caution">
    <text evidence="2">The sequence shown here is derived from an EMBL/GenBank/DDBJ whole genome shotgun (WGS) entry which is preliminary data.</text>
</comment>